<dbReference type="InterPro" id="IPR025997">
    <property type="entry name" value="SBP_2_dom"/>
</dbReference>
<proteinExistence type="predicted"/>
<dbReference type="InterPro" id="IPR028082">
    <property type="entry name" value="Peripla_BP_I"/>
</dbReference>
<dbReference type="SMART" id="SM00354">
    <property type="entry name" value="HTH_LACI"/>
    <property type="match status" value="1"/>
</dbReference>
<keyword evidence="3" id="KW-0804">Transcription</keyword>
<keyword evidence="1" id="KW-0805">Transcription regulation</keyword>
<protein>
    <submittedName>
        <fullName evidence="5">Transcriptional regulator protein, LacI family</fullName>
    </submittedName>
</protein>
<gene>
    <name evidence="5" type="ORF">LPU83_3871</name>
</gene>
<keyword evidence="6" id="KW-1185">Reference proteome</keyword>
<name>W6RE09_9HYPH</name>
<dbReference type="Pfam" id="PF00356">
    <property type="entry name" value="LacI"/>
    <property type="match status" value="1"/>
</dbReference>
<keyword evidence="2" id="KW-0238">DNA-binding</keyword>
<dbReference type="PROSITE" id="PS00356">
    <property type="entry name" value="HTH_LACI_1"/>
    <property type="match status" value="1"/>
</dbReference>
<evidence type="ECO:0000313" key="5">
    <source>
        <dbReference type="EMBL" id="CDM59507.1"/>
    </source>
</evidence>
<dbReference type="HOGENOM" id="CLU_037628_0_0_5"/>
<evidence type="ECO:0000313" key="6">
    <source>
        <dbReference type="Proteomes" id="UP000019443"/>
    </source>
</evidence>
<evidence type="ECO:0000256" key="3">
    <source>
        <dbReference type="ARBA" id="ARBA00023163"/>
    </source>
</evidence>
<reference evidence="5" key="1">
    <citation type="submission" date="2013-11" db="EMBL/GenBank/DDBJ databases">
        <title>Draft genome sequence of the broad-host-range Rhizobium sp. LPU83 strain, a member of the low-genetic diversity Oregon-like Rhizobium sp. group.</title>
        <authorList>
            <person name="Wibberg D."/>
            <person name="Puehler A."/>
            <person name="Schlueter A."/>
        </authorList>
    </citation>
    <scope>NUCLEOTIDE SEQUENCE [LARGE SCALE GENOMIC DNA]</scope>
    <source>
        <strain evidence="5">LPU83</strain>
    </source>
</reference>
<organism evidence="5 6">
    <name type="scientific">Rhizobium favelukesii</name>
    <dbReference type="NCBI Taxonomy" id="348824"/>
    <lineage>
        <taxon>Bacteria</taxon>
        <taxon>Pseudomonadati</taxon>
        <taxon>Pseudomonadota</taxon>
        <taxon>Alphaproteobacteria</taxon>
        <taxon>Hyphomicrobiales</taxon>
        <taxon>Rhizobiaceae</taxon>
        <taxon>Rhizobium/Agrobacterium group</taxon>
        <taxon>Rhizobium</taxon>
    </lineage>
</organism>
<sequence length="370" mass="40622">MRQCSLDVFYQNTSLRWHYDDGFLQGTMVKRPTIQDLADASGVSVATVDRVLNGRHRVREETARRVYNAAASIGYHAVGLLRQRVFQDLPHYRLGFLLQRPAQSFYQTLAREIEQAVHANTSFRITAQIEYAAASTPAAIIEKLKLLASRNQAIALVGPDYPAVTAEVEDLKAKGVPVFSILSDLASGVRRGYIGLNNRKVGRTAAWMIAKAARNPGKVACFVGSHRYHGHELREIGFRSYFRENAPDFEVLETLINLETPEITHEATINLLKQHSDLIGFYVCGGGMEGAISAVREEGLAGKIVVVVNELTPDSRAALADDAVTVAISTPIKSLCSELITLMTSSLGSENDAVPGQSFLPFDIYTSENI</sequence>
<evidence type="ECO:0000256" key="1">
    <source>
        <dbReference type="ARBA" id="ARBA00023015"/>
    </source>
</evidence>
<dbReference type="Pfam" id="PF13407">
    <property type="entry name" value="Peripla_BP_4"/>
    <property type="match status" value="1"/>
</dbReference>
<dbReference type="InterPro" id="IPR000843">
    <property type="entry name" value="HTH_LacI"/>
</dbReference>
<dbReference type="CDD" id="cd01392">
    <property type="entry name" value="HTH_LacI"/>
    <property type="match status" value="1"/>
</dbReference>
<dbReference type="Proteomes" id="UP000019443">
    <property type="component" value="Chromosome"/>
</dbReference>
<dbReference type="Gene3D" id="3.40.50.2300">
    <property type="match status" value="2"/>
</dbReference>
<evidence type="ECO:0000256" key="2">
    <source>
        <dbReference type="ARBA" id="ARBA00023125"/>
    </source>
</evidence>
<dbReference type="SUPFAM" id="SSF53822">
    <property type="entry name" value="Periplasmic binding protein-like I"/>
    <property type="match status" value="1"/>
</dbReference>
<accession>W6RE09</accession>
<dbReference type="CDD" id="cd06307">
    <property type="entry name" value="PBP1_sugar_binding"/>
    <property type="match status" value="1"/>
</dbReference>
<dbReference type="Gene3D" id="1.10.260.40">
    <property type="entry name" value="lambda repressor-like DNA-binding domains"/>
    <property type="match status" value="1"/>
</dbReference>
<dbReference type="AlphaFoldDB" id="W6RE09"/>
<dbReference type="eggNOG" id="COG1879">
    <property type="taxonomic scope" value="Bacteria"/>
</dbReference>
<dbReference type="PANTHER" id="PTHR30146">
    <property type="entry name" value="LACI-RELATED TRANSCRIPTIONAL REPRESSOR"/>
    <property type="match status" value="1"/>
</dbReference>
<evidence type="ECO:0000259" key="4">
    <source>
        <dbReference type="PROSITE" id="PS50932"/>
    </source>
</evidence>
<dbReference type="GO" id="GO:0000976">
    <property type="term" value="F:transcription cis-regulatory region binding"/>
    <property type="evidence" value="ECO:0007669"/>
    <property type="project" value="TreeGrafter"/>
</dbReference>
<dbReference type="GO" id="GO:0003700">
    <property type="term" value="F:DNA-binding transcription factor activity"/>
    <property type="evidence" value="ECO:0007669"/>
    <property type="project" value="TreeGrafter"/>
</dbReference>
<dbReference type="PATRIC" id="fig|348824.6.peg.4156"/>
<dbReference type="EMBL" id="HG916852">
    <property type="protein sequence ID" value="CDM59507.1"/>
    <property type="molecule type" value="Genomic_DNA"/>
</dbReference>
<dbReference type="SUPFAM" id="SSF47413">
    <property type="entry name" value="lambda repressor-like DNA-binding domains"/>
    <property type="match status" value="1"/>
</dbReference>
<dbReference type="PANTHER" id="PTHR30146:SF152">
    <property type="entry name" value="TRANSCRIPTIONAL REGULATORY PROTEIN"/>
    <property type="match status" value="1"/>
</dbReference>
<feature type="domain" description="HTH lacI-type" evidence="4">
    <location>
        <begin position="32"/>
        <end position="86"/>
    </location>
</feature>
<dbReference type="PROSITE" id="PS50932">
    <property type="entry name" value="HTH_LACI_2"/>
    <property type="match status" value="1"/>
</dbReference>
<dbReference type="InterPro" id="IPR010982">
    <property type="entry name" value="Lambda_DNA-bd_dom_sf"/>
</dbReference>
<dbReference type="KEGG" id="rhl:LPU83_3871"/>